<comment type="similarity">
    <text evidence="1">Belongs to the peptidase S1C family.</text>
</comment>
<dbReference type="EMBL" id="BLJN01000007">
    <property type="protein sequence ID" value="GFE83988.1"/>
    <property type="molecule type" value="Genomic_DNA"/>
</dbReference>
<dbReference type="Gene3D" id="2.40.10.120">
    <property type="match status" value="1"/>
</dbReference>
<dbReference type="FunFam" id="2.40.10.10:FF:000001">
    <property type="entry name" value="Periplasmic serine protease DegS"/>
    <property type="match status" value="1"/>
</dbReference>
<gene>
    <name evidence="8" type="primary">algW</name>
    <name evidence="8" type="ORF">GCM10011487_59880</name>
</gene>
<keyword evidence="4" id="KW-0720">Serine protease</keyword>
<dbReference type="SMART" id="SM00228">
    <property type="entry name" value="PDZ"/>
    <property type="match status" value="1"/>
</dbReference>
<comment type="caution">
    <text evidence="8">The sequence shown here is derived from an EMBL/GenBank/DDBJ whole genome shotgun (WGS) entry which is preliminary data.</text>
</comment>
<keyword evidence="3" id="KW-0378">Hydrolase</keyword>
<dbReference type="PANTHER" id="PTHR22939:SF129">
    <property type="entry name" value="SERINE PROTEASE HTRA2, MITOCHONDRIAL"/>
    <property type="match status" value="1"/>
</dbReference>
<dbReference type="InterPro" id="IPR001478">
    <property type="entry name" value="PDZ"/>
</dbReference>
<dbReference type="Gene3D" id="2.30.42.10">
    <property type="match status" value="1"/>
</dbReference>
<evidence type="ECO:0000256" key="1">
    <source>
        <dbReference type="ARBA" id="ARBA00010541"/>
    </source>
</evidence>
<name>A0A829YMQ4_9GAMM</name>
<dbReference type="Proteomes" id="UP000445000">
    <property type="component" value="Unassembled WGS sequence"/>
</dbReference>
<dbReference type="PANTHER" id="PTHR22939">
    <property type="entry name" value="SERINE PROTEASE FAMILY S1C HTRA-RELATED"/>
    <property type="match status" value="1"/>
</dbReference>
<feature type="transmembrane region" description="Helical" evidence="6">
    <location>
        <begin position="20"/>
        <end position="41"/>
    </location>
</feature>
<evidence type="ECO:0000256" key="5">
    <source>
        <dbReference type="SAM" id="MobiDB-lite"/>
    </source>
</evidence>
<dbReference type="Pfam" id="PF13180">
    <property type="entry name" value="PDZ_2"/>
    <property type="match status" value="1"/>
</dbReference>
<dbReference type="Pfam" id="PF13365">
    <property type="entry name" value="Trypsin_2"/>
    <property type="match status" value="1"/>
</dbReference>
<evidence type="ECO:0000256" key="3">
    <source>
        <dbReference type="ARBA" id="ARBA00022801"/>
    </source>
</evidence>
<evidence type="ECO:0000313" key="9">
    <source>
        <dbReference type="Proteomes" id="UP000445000"/>
    </source>
</evidence>
<accession>A0A829YMQ4</accession>
<feature type="region of interest" description="Disordered" evidence="5">
    <location>
        <begin position="46"/>
        <end position="68"/>
    </location>
</feature>
<dbReference type="PROSITE" id="PS50106">
    <property type="entry name" value="PDZ"/>
    <property type="match status" value="1"/>
</dbReference>
<dbReference type="InterPro" id="IPR009003">
    <property type="entry name" value="Peptidase_S1_PA"/>
</dbReference>
<feature type="domain" description="PDZ" evidence="7">
    <location>
        <begin position="288"/>
        <end position="377"/>
    </location>
</feature>
<dbReference type="SUPFAM" id="SSF50156">
    <property type="entry name" value="PDZ domain-like"/>
    <property type="match status" value="1"/>
</dbReference>
<dbReference type="PRINTS" id="PR00834">
    <property type="entry name" value="PROTEASES2C"/>
</dbReference>
<evidence type="ECO:0000259" key="7">
    <source>
        <dbReference type="PROSITE" id="PS50106"/>
    </source>
</evidence>
<dbReference type="SUPFAM" id="SSF50494">
    <property type="entry name" value="Trypsin-like serine proteases"/>
    <property type="match status" value="1"/>
</dbReference>
<evidence type="ECO:0000256" key="4">
    <source>
        <dbReference type="ARBA" id="ARBA00022825"/>
    </source>
</evidence>
<keyword evidence="6" id="KW-0812">Transmembrane</keyword>
<sequence length="397" mass="41287">MTGPPGTPTRAVTVPSVPQTLLFLLKWTLVGLAIAAVLLLVRPAQPGPSAAPATQESPAAPVAFTPREGEARRSFADAVSRAGPAVVNIYTARVVANAPNATNGNPLLRQNPARLRQRVEGSLGSGVILDSDGHLVTNEHVIHGADQIRVQLADGRVATPTIVGTDPDTDLAVLRVDLENPPVMPMGRSNVLRAGDVVLAIGNPFGLSQTVTQGIVSATGRGRLGVTDFEDFIQTDAAINFGNSGGALINADGELIGINTAVLAQTLGTDGISFAIPVNMVRGVMDQIIAHGRVRRGWLGVSSEELPRAAAAALDIDPPVALRISSVDPQGPAAKVGIRVDDLVTHLNGQQIVNAQEALNRVAAMSPGSTLEIRGRRGRGELTVAATLEERPPRGSR</sequence>
<evidence type="ECO:0000256" key="6">
    <source>
        <dbReference type="SAM" id="Phobius"/>
    </source>
</evidence>
<dbReference type="GO" id="GO:0004252">
    <property type="term" value="F:serine-type endopeptidase activity"/>
    <property type="evidence" value="ECO:0007669"/>
    <property type="project" value="InterPro"/>
</dbReference>
<reference evidence="9" key="1">
    <citation type="submission" date="2020-01" db="EMBL/GenBank/DDBJ databases">
        <title>'Steroidobacter agaridevorans' sp. nov., agar-degrading bacteria isolated from rhizosphere soils.</title>
        <authorList>
            <person name="Ikenaga M."/>
            <person name="Kataoka M."/>
            <person name="Murouchi A."/>
            <person name="Katsuragi S."/>
            <person name="Sakai M."/>
        </authorList>
    </citation>
    <scope>NUCLEOTIDE SEQUENCE [LARGE SCALE GENOMIC DNA]</scope>
    <source>
        <strain evidence="9">YU21-B</strain>
    </source>
</reference>
<keyword evidence="9" id="KW-1185">Reference proteome</keyword>
<protein>
    <submittedName>
        <fullName evidence="8">AlgW protein</fullName>
    </submittedName>
</protein>
<organism evidence="8 9">
    <name type="scientific">Steroidobacter agaridevorans</name>
    <dbReference type="NCBI Taxonomy" id="2695856"/>
    <lineage>
        <taxon>Bacteria</taxon>
        <taxon>Pseudomonadati</taxon>
        <taxon>Pseudomonadota</taxon>
        <taxon>Gammaproteobacteria</taxon>
        <taxon>Steroidobacterales</taxon>
        <taxon>Steroidobacteraceae</taxon>
        <taxon>Steroidobacter</taxon>
    </lineage>
</organism>
<keyword evidence="2" id="KW-0645">Protease</keyword>
<dbReference type="GO" id="GO:0006508">
    <property type="term" value="P:proteolysis"/>
    <property type="evidence" value="ECO:0007669"/>
    <property type="project" value="UniProtKB-KW"/>
</dbReference>
<dbReference type="RefSeq" id="WP_161830491.1">
    <property type="nucleotide sequence ID" value="NZ_BLJN01000007.1"/>
</dbReference>
<evidence type="ECO:0000256" key="2">
    <source>
        <dbReference type="ARBA" id="ARBA00022670"/>
    </source>
</evidence>
<evidence type="ECO:0000313" key="8">
    <source>
        <dbReference type="EMBL" id="GFE83988.1"/>
    </source>
</evidence>
<dbReference type="InterPro" id="IPR036034">
    <property type="entry name" value="PDZ_sf"/>
</dbReference>
<dbReference type="InterPro" id="IPR001940">
    <property type="entry name" value="Peptidase_S1C"/>
</dbReference>
<keyword evidence="6" id="KW-0472">Membrane</keyword>
<keyword evidence="6" id="KW-1133">Transmembrane helix</keyword>
<proteinExistence type="inferred from homology"/>
<dbReference type="AlphaFoldDB" id="A0A829YMQ4"/>